<proteinExistence type="predicted"/>
<keyword evidence="1" id="KW-0472">Membrane</keyword>
<feature type="transmembrane region" description="Helical" evidence="1">
    <location>
        <begin position="390"/>
        <end position="411"/>
    </location>
</feature>
<reference evidence="3" key="1">
    <citation type="journal article" date="2016" name="Environ. Microbiol.">
        <title>The complete genome of a viable archaeum isolated from 123-million-year-old rock salt.</title>
        <authorList>
            <person name="Jaakkola S.T."/>
            <person name="Pfeiffer F."/>
            <person name="Ravantti J.J."/>
            <person name="Guo Q."/>
            <person name="Liu Y."/>
            <person name="Chen X."/>
            <person name="Ma H."/>
            <person name="Yang C."/>
            <person name="Oksanen H.M."/>
            <person name="Bamford D.H."/>
        </authorList>
    </citation>
    <scope>NUCLEOTIDE SEQUENCE</scope>
    <source>
        <strain evidence="3">JI20-1</strain>
        <plasmid evidence="3">Plasmid pSTJ001</plasmid>
    </source>
</reference>
<accession>A0A0U5H6S2</accession>
<feature type="transmembrane region" description="Helical" evidence="1">
    <location>
        <begin position="262"/>
        <end position="281"/>
    </location>
</feature>
<dbReference type="GO" id="GO:0005886">
    <property type="term" value="C:plasma membrane"/>
    <property type="evidence" value="ECO:0007669"/>
    <property type="project" value="UniProtKB-SubCell"/>
</dbReference>
<evidence type="ECO:0000256" key="1">
    <source>
        <dbReference type="SAM" id="Phobius"/>
    </source>
</evidence>
<feature type="transmembrane region" description="Helical" evidence="1">
    <location>
        <begin position="466"/>
        <end position="490"/>
    </location>
</feature>
<feature type="transmembrane region" description="Helical" evidence="1">
    <location>
        <begin position="20"/>
        <end position="40"/>
    </location>
</feature>
<feature type="transmembrane region" description="Helical" evidence="1">
    <location>
        <begin position="101"/>
        <end position="120"/>
    </location>
</feature>
<dbReference type="EMBL" id="LN831303">
    <property type="protein sequence ID" value="CQH64230.1"/>
    <property type="molecule type" value="Genomic_DNA"/>
</dbReference>
<dbReference type="GO" id="GO:0140359">
    <property type="term" value="F:ABC-type transporter activity"/>
    <property type="evidence" value="ECO:0007669"/>
    <property type="project" value="InterPro"/>
</dbReference>
<feature type="transmembrane region" description="Helical" evidence="1">
    <location>
        <begin position="46"/>
        <end position="70"/>
    </location>
</feature>
<feature type="transmembrane region" description="Helical" evidence="1">
    <location>
        <begin position="432"/>
        <end position="454"/>
    </location>
</feature>
<dbReference type="AlphaFoldDB" id="A0A0U5H6S2"/>
<keyword evidence="1" id="KW-0812">Transmembrane</keyword>
<organism evidence="2 3">
    <name type="scientific">Halobacterium hubeiense</name>
    <dbReference type="NCBI Taxonomy" id="1407499"/>
    <lineage>
        <taxon>Archaea</taxon>
        <taxon>Methanobacteriati</taxon>
        <taxon>Methanobacteriota</taxon>
        <taxon>Stenosarchaea group</taxon>
        <taxon>Halobacteria</taxon>
        <taxon>Halobacteriales</taxon>
        <taxon>Halobacteriaceae</taxon>
        <taxon>Halobacterium</taxon>
    </lineage>
</organism>
<feature type="transmembrane region" description="Helical" evidence="1">
    <location>
        <begin position="151"/>
        <end position="173"/>
    </location>
</feature>
<dbReference type="RefSeq" id="WP_082687286.1">
    <property type="nucleotide sequence ID" value="NZ_CEML01000003.1"/>
</dbReference>
<evidence type="ECO:0000313" key="2">
    <source>
        <dbReference type="EMBL" id="CQH64230.1"/>
    </source>
</evidence>
<dbReference type="Pfam" id="PF12679">
    <property type="entry name" value="ABC2_membrane_2"/>
    <property type="match status" value="2"/>
</dbReference>
<dbReference type="GeneID" id="26660624"/>
<feature type="transmembrane region" description="Helical" evidence="1">
    <location>
        <begin position="609"/>
        <end position="631"/>
    </location>
</feature>
<name>A0A0U5H6S2_9EURY</name>
<feature type="transmembrane region" description="Helical" evidence="1">
    <location>
        <begin position="502"/>
        <end position="519"/>
    </location>
</feature>
<geneLocation type="plasmid" evidence="3">
    <name>pSTJ001</name>
</geneLocation>
<feature type="transmembrane region" description="Helical" evidence="1">
    <location>
        <begin position="126"/>
        <end position="144"/>
    </location>
</feature>
<sequence length="639" mass="68792">MHVTPLVRREFALLARSKWLWVLTLPFFWVGNNFLTTSAAPDPRLTIGAASTAATILSFASIIVCFRSIIGERESGSIRITAGTPLSRTEILVGKALGRGLALALPLGLAILALTILGGTRYGHPPIAPFVGFLLASLALAVIYSNLVTAISATVSSTLRGAVLSLLTVWLLGEASSRTLNLYEQFTGQAVSTGNPPADPLLFLSQRLFPLDAYRAVVNALLDLPNTHTYFLNALQATSNGTTGFAVKQVFGSNPPFYLTSWFAALTLLLWAVAPLALAALHFERIDLTKPVSTFSDRLAHLLPIQLRRLWTKLVDTPFTIVLTALSKLNLPSRWLAWTPVARREFTVKAQSLGTPVVFALTVLAVVWQLNGALPIAHETLGANLTLAAFQVPIALLGLFATVFIGFRSIVHERETGAIRYTTSTPISRSQIILGKIIALTFAVAIPLSYGLIIGGTLGIFRYGPFSPVVFVGVLAVAFLYLAFNAAAVVGLSTFASTSTRAATLGFAYLAVTGLWQLIHRSIYSLFVDASYPLQNPPPDTLYFLTRRLSPRQLFNVASNWLLGVGNSSTTYANALRIKDAASNPNHFLISPGLVVDVTFDGHLIPAVLAPWVAILLLVAGISVVLAASMYRFQTIDLT</sequence>
<dbReference type="PANTHER" id="PTHR43471">
    <property type="entry name" value="ABC TRANSPORTER PERMEASE"/>
    <property type="match status" value="1"/>
</dbReference>
<evidence type="ECO:0000313" key="3">
    <source>
        <dbReference type="Proteomes" id="UP000066737"/>
    </source>
</evidence>
<keyword evidence="3" id="KW-1185">Reference proteome</keyword>
<dbReference type="KEGG" id="hhb:Hhub_4327"/>
<dbReference type="OrthoDB" id="86287at2157"/>
<protein>
    <submittedName>
        <fullName evidence="2">ABC-type transport system permease protein</fullName>
    </submittedName>
</protein>
<dbReference type="Proteomes" id="UP000066737">
    <property type="component" value="Plasmid pSTJ001"/>
</dbReference>
<dbReference type="PANTHER" id="PTHR43471:SF1">
    <property type="entry name" value="ABC TRANSPORTER PERMEASE PROTEIN NOSY-RELATED"/>
    <property type="match status" value="1"/>
</dbReference>
<feature type="transmembrane region" description="Helical" evidence="1">
    <location>
        <begin position="353"/>
        <end position="370"/>
    </location>
</feature>
<gene>
    <name evidence="2" type="ORF">HHUB_4327</name>
</gene>
<keyword evidence="1" id="KW-1133">Transmembrane helix</keyword>